<keyword evidence="3" id="KW-1185">Reference proteome</keyword>
<dbReference type="RefSeq" id="WP_186854984.1">
    <property type="nucleotide sequence ID" value="NZ_JACOOW010000012.1"/>
</dbReference>
<evidence type="ECO:0000313" key="2">
    <source>
        <dbReference type="EMBL" id="MBC5657175.1"/>
    </source>
</evidence>
<dbReference type="InterPro" id="IPR001296">
    <property type="entry name" value="Glyco_trans_1"/>
</dbReference>
<dbReference type="Pfam" id="PF00534">
    <property type="entry name" value="Glycos_transf_1"/>
    <property type="match status" value="1"/>
</dbReference>
<proteinExistence type="predicted"/>
<dbReference type="EMBL" id="JACOOW010000012">
    <property type="protein sequence ID" value="MBC5657175.1"/>
    <property type="molecule type" value="Genomic_DNA"/>
</dbReference>
<reference evidence="2 3" key="1">
    <citation type="submission" date="2020-08" db="EMBL/GenBank/DDBJ databases">
        <title>Genome public.</title>
        <authorList>
            <person name="Liu C."/>
            <person name="Sun Q."/>
        </authorList>
    </citation>
    <scope>NUCLEOTIDE SEQUENCE [LARGE SCALE GENOMIC DNA]</scope>
    <source>
        <strain evidence="2 3">BX14</strain>
    </source>
</reference>
<feature type="domain" description="Glycosyl transferase family 1" evidence="1">
    <location>
        <begin position="110"/>
        <end position="261"/>
    </location>
</feature>
<dbReference type="Proteomes" id="UP000653904">
    <property type="component" value="Unassembled WGS sequence"/>
</dbReference>
<gene>
    <name evidence="2" type="ORF">H8S19_08920</name>
</gene>
<evidence type="ECO:0000259" key="1">
    <source>
        <dbReference type="Pfam" id="PF00534"/>
    </source>
</evidence>
<organism evidence="2 3">
    <name type="scientific">Clostridium segne</name>
    <dbReference type="NCBI Taxonomy" id="2763038"/>
    <lineage>
        <taxon>Bacteria</taxon>
        <taxon>Bacillati</taxon>
        <taxon>Bacillota</taxon>
        <taxon>Clostridia</taxon>
        <taxon>Eubacteriales</taxon>
        <taxon>Clostridiaceae</taxon>
        <taxon>Clostridium</taxon>
    </lineage>
</organism>
<comment type="caution">
    <text evidence="2">The sequence shown here is derived from an EMBL/GenBank/DDBJ whole genome shotgun (WGS) entry which is preliminary data.</text>
</comment>
<name>A0AAW3X6R8_9CLOT</name>
<dbReference type="PANTHER" id="PTHR12526">
    <property type="entry name" value="GLYCOSYLTRANSFERASE"/>
    <property type="match status" value="1"/>
</dbReference>
<evidence type="ECO:0000313" key="3">
    <source>
        <dbReference type="Proteomes" id="UP000653904"/>
    </source>
</evidence>
<dbReference type="AlphaFoldDB" id="A0AAW3X6R8"/>
<dbReference type="SUPFAM" id="SSF53756">
    <property type="entry name" value="UDP-Glycosyltransferase/glycogen phosphorylase"/>
    <property type="match status" value="1"/>
</dbReference>
<sequence>MEKRNKRIKKVIKEFGADVIISFVINELLYCNLSNVAPIIYSLRIDPAKVLKQRIKGKMCLFLYRRANAIVFQTRDAKNSFEEKIQKKGVVIGNPLTSDLPYWNGTNCKREIITACRLTEQKNIPLMLEAFSEFHKTHPEFKLKIYGKGPELNRLLGMVKSLQLMEFVDFPGHSTDIHEIMSNAMIFTLTSDYEGLSNSMLEALAIGIPTVCTDCPPGGAAEYITNAENGFLVPVGGKKEIVEAWTRLAKDEDLRCAFSKKSMTIRDELEMNRIIEKWHLLIENSFGGKK</sequence>
<dbReference type="Gene3D" id="3.40.50.2000">
    <property type="entry name" value="Glycogen Phosphorylase B"/>
    <property type="match status" value="2"/>
</dbReference>
<accession>A0AAW3X6R8</accession>
<dbReference type="GO" id="GO:0016757">
    <property type="term" value="F:glycosyltransferase activity"/>
    <property type="evidence" value="ECO:0007669"/>
    <property type="project" value="InterPro"/>
</dbReference>
<protein>
    <submittedName>
        <fullName evidence="2">Glycosyltransferase</fullName>
    </submittedName>
</protein>